<dbReference type="InterPro" id="IPR053224">
    <property type="entry name" value="Sensory_adhesion_molecule"/>
</dbReference>
<dbReference type="Proteomes" id="UP000504603">
    <property type="component" value="Unplaced"/>
</dbReference>
<reference evidence="2" key="1">
    <citation type="submission" date="2025-08" db="UniProtKB">
        <authorList>
            <consortium name="RefSeq"/>
        </authorList>
    </citation>
    <scope>IDENTIFICATION</scope>
    <source>
        <strain evidence="2">OHB3-1</strain>
    </source>
</reference>
<proteinExistence type="predicted"/>
<protein>
    <submittedName>
        <fullName evidence="2">Uncharacterized protein LOC111022438</fullName>
    </submittedName>
</protein>
<sequence length="329" mass="36305">MAICTTRFLLILSLISAVPIAFLISLELATPPSRVYYYHSSGFFRETAKWDDLNRRFLVGFMEGGVGQIAVPDGGQSPETVLEEVRVIDDPDLRGNASLGISIDRPRNRLLVVTSDVRGKRFNGLAAYDLSTWNRQFLTQLSGPSDEKSFADDVAVDSEGNAYVTDVKQSKIWKVGVDGKFMSTIKSSLFIPKERYKRMFGLNGIVYHPDGFLIVVHSMSGDLFKVDLDKGSEEAKVKPINVTGGHLTFGDGLELLSPTKLVVARHPYTRMLESLDGWETAAVVATLSGLKHRWVTAATVKDGKVYVNHMLGMGYPKKKHAIVEATFSA</sequence>
<dbReference type="PANTHER" id="PTHR31460:SF0">
    <property type="entry name" value="CALCIUM-DEPENDENT PHOSPHOTRIESTERASE SUPERFAMILY PROTEIN-RELATED"/>
    <property type="match status" value="1"/>
</dbReference>
<dbReference type="AlphaFoldDB" id="A0A6J1DRC1"/>
<dbReference type="GO" id="GO:0005783">
    <property type="term" value="C:endoplasmic reticulum"/>
    <property type="evidence" value="ECO:0007669"/>
    <property type="project" value="TreeGrafter"/>
</dbReference>
<dbReference type="Gene3D" id="2.120.10.30">
    <property type="entry name" value="TolB, C-terminal domain"/>
    <property type="match status" value="1"/>
</dbReference>
<dbReference type="KEGG" id="mcha:111022438"/>
<dbReference type="OrthoDB" id="1902639at2759"/>
<keyword evidence="1" id="KW-1185">Reference proteome</keyword>
<dbReference type="SUPFAM" id="SSF63829">
    <property type="entry name" value="Calcium-dependent phosphotriesterase"/>
    <property type="match status" value="1"/>
</dbReference>
<dbReference type="RefSeq" id="XP_022155306.1">
    <property type="nucleotide sequence ID" value="XM_022299614.1"/>
</dbReference>
<name>A0A6J1DRC1_MOMCH</name>
<accession>A0A6J1DRC1</accession>
<dbReference type="InterPro" id="IPR011042">
    <property type="entry name" value="6-blade_b-propeller_TolB-like"/>
</dbReference>
<organism evidence="1 2">
    <name type="scientific">Momordica charantia</name>
    <name type="common">Bitter gourd</name>
    <name type="synonym">Balsam pear</name>
    <dbReference type="NCBI Taxonomy" id="3673"/>
    <lineage>
        <taxon>Eukaryota</taxon>
        <taxon>Viridiplantae</taxon>
        <taxon>Streptophyta</taxon>
        <taxon>Embryophyta</taxon>
        <taxon>Tracheophyta</taxon>
        <taxon>Spermatophyta</taxon>
        <taxon>Magnoliopsida</taxon>
        <taxon>eudicotyledons</taxon>
        <taxon>Gunneridae</taxon>
        <taxon>Pentapetalae</taxon>
        <taxon>rosids</taxon>
        <taxon>fabids</taxon>
        <taxon>Cucurbitales</taxon>
        <taxon>Cucurbitaceae</taxon>
        <taxon>Momordiceae</taxon>
        <taxon>Momordica</taxon>
    </lineage>
</organism>
<evidence type="ECO:0000313" key="2">
    <source>
        <dbReference type="RefSeq" id="XP_022155306.1"/>
    </source>
</evidence>
<gene>
    <name evidence="2" type="primary">LOC111022438</name>
</gene>
<evidence type="ECO:0000313" key="1">
    <source>
        <dbReference type="Proteomes" id="UP000504603"/>
    </source>
</evidence>
<dbReference type="PANTHER" id="PTHR31460">
    <property type="match status" value="1"/>
</dbReference>
<dbReference type="GeneID" id="111022438"/>